<organism evidence="1 2">
    <name type="scientific">Jejuia pallidilutea</name>
    <dbReference type="NCBI Taxonomy" id="504487"/>
    <lineage>
        <taxon>Bacteria</taxon>
        <taxon>Pseudomonadati</taxon>
        <taxon>Bacteroidota</taxon>
        <taxon>Flavobacteriia</taxon>
        <taxon>Flavobacteriales</taxon>
        <taxon>Flavobacteriaceae</taxon>
        <taxon>Jejuia</taxon>
    </lineage>
</organism>
<name>A0A090W6D0_9FLAO</name>
<comment type="caution">
    <text evidence="1">The sequence shown here is derived from an EMBL/GenBank/DDBJ whole genome shotgun (WGS) entry which is preliminary data.</text>
</comment>
<reference evidence="1 2" key="1">
    <citation type="journal article" date="2014" name="Genome Announc.">
        <title>Draft Genome Sequence of Marine Flavobacterium Jejuia pallidilutea Strain 11shimoA1 and Pigmentation Mutants.</title>
        <authorList>
            <person name="Takatani N."/>
            <person name="Nakanishi M."/>
            <person name="Meirelles P."/>
            <person name="Mino S."/>
            <person name="Suda W."/>
            <person name="Oshima K."/>
            <person name="Hattori M."/>
            <person name="Ohkuma M."/>
            <person name="Hosokawa M."/>
            <person name="Miyashita K."/>
            <person name="Thompson F.L."/>
            <person name="Niwa A."/>
            <person name="Sawabe T."/>
            <person name="Sawabe T."/>
        </authorList>
    </citation>
    <scope>NUCLEOTIDE SEQUENCE [LARGE SCALE GENOMIC DNA]</scope>
    <source>
        <strain evidence="2">JCM19302</strain>
    </source>
</reference>
<proteinExistence type="predicted"/>
<accession>A0A090W6D0</accession>
<protein>
    <submittedName>
        <fullName evidence="1">Uncharacterized protein</fullName>
    </submittedName>
</protein>
<dbReference type="AlphaFoldDB" id="A0A090W6D0"/>
<sequence length="42" mass="4599">MVYGFKTSAFGNRIGGLAMAYALKTKAFMVKSNIVTHSLFIL</sequence>
<dbReference type="Proteomes" id="UP000029646">
    <property type="component" value="Unassembled WGS sequence"/>
</dbReference>
<dbReference type="EMBL" id="BBNS01000027">
    <property type="protein sequence ID" value="GAL72575.1"/>
    <property type="molecule type" value="Genomic_DNA"/>
</dbReference>
<gene>
    <name evidence="1" type="ORF">JCM19302_2830</name>
</gene>
<evidence type="ECO:0000313" key="2">
    <source>
        <dbReference type="Proteomes" id="UP000029646"/>
    </source>
</evidence>
<evidence type="ECO:0000313" key="1">
    <source>
        <dbReference type="EMBL" id="GAL72575.1"/>
    </source>
</evidence>